<dbReference type="Gene3D" id="3.40.50.20">
    <property type="match status" value="1"/>
</dbReference>
<proteinExistence type="predicted"/>
<dbReference type="InterPro" id="IPR018357">
    <property type="entry name" value="Hexapep_transf_CS"/>
</dbReference>
<name>A0A6J7PUJ2_9ZZZZ</name>
<sequence>MVVHMSTPAPPSIVIVGAGGHGRELYWALSAAIGAGQCAGHLAGFVDDRPPEAGLLDRIGSVWLGPMDVLAELDADLVLGIGAPLSRAAVAAKLAGIGGRFAVVHPSVLIGPDVECGEGFVACANVSVTTNVRVGVHVHLNRHVTVGHDCVVGDFVSLHPAAVLSGNVRVGARTMIGAGAVVLPGVSIGSDVQVGAGAVVTKDVLDGTTVVGVPAKRMQ</sequence>
<dbReference type="CDD" id="cd03360">
    <property type="entry name" value="LbH_AT_putative"/>
    <property type="match status" value="1"/>
</dbReference>
<evidence type="ECO:0000313" key="3">
    <source>
        <dbReference type="EMBL" id="CAB5008591.1"/>
    </source>
</evidence>
<evidence type="ECO:0000259" key="2">
    <source>
        <dbReference type="Pfam" id="PF17836"/>
    </source>
</evidence>
<dbReference type="EMBL" id="CAFBOS010000147">
    <property type="protein sequence ID" value="CAB5008591.1"/>
    <property type="molecule type" value="Genomic_DNA"/>
</dbReference>
<dbReference type="PANTHER" id="PTHR43300:SF7">
    <property type="entry name" value="UDP-N-ACETYLBACILLOSAMINE N-ACETYLTRANSFERASE"/>
    <property type="match status" value="1"/>
</dbReference>
<dbReference type="InterPro" id="IPR020019">
    <property type="entry name" value="AcTrfase_PglD-like"/>
</dbReference>
<dbReference type="InterPro" id="IPR050179">
    <property type="entry name" value="Trans_hexapeptide_repeat"/>
</dbReference>
<dbReference type="GO" id="GO:0016740">
    <property type="term" value="F:transferase activity"/>
    <property type="evidence" value="ECO:0007669"/>
    <property type="project" value="UniProtKB-KW"/>
</dbReference>
<dbReference type="PANTHER" id="PTHR43300">
    <property type="entry name" value="ACETYLTRANSFERASE"/>
    <property type="match status" value="1"/>
</dbReference>
<protein>
    <submittedName>
        <fullName evidence="3">Unannotated protein</fullName>
    </submittedName>
</protein>
<dbReference type="NCBIfam" id="TIGR03570">
    <property type="entry name" value="NeuD_NnaD"/>
    <property type="match status" value="1"/>
</dbReference>
<dbReference type="PROSITE" id="PS00101">
    <property type="entry name" value="HEXAPEP_TRANSFERASES"/>
    <property type="match status" value="1"/>
</dbReference>
<dbReference type="InterPro" id="IPR041561">
    <property type="entry name" value="PglD_N"/>
</dbReference>
<keyword evidence="1" id="KW-0808">Transferase</keyword>
<dbReference type="Pfam" id="PF17836">
    <property type="entry name" value="PglD_N"/>
    <property type="match status" value="1"/>
</dbReference>
<reference evidence="3" key="1">
    <citation type="submission" date="2020-05" db="EMBL/GenBank/DDBJ databases">
        <authorList>
            <person name="Chiriac C."/>
            <person name="Salcher M."/>
            <person name="Ghai R."/>
            <person name="Kavagutti S V."/>
        </authorList>
    </citation>
    <scope>NUCLEOTIDE SEQUENCE</scope>
</reference>
<dbReference type="InterPro" id="IPR001451">
    <property type="entry name" value="Hexapep"/>
</dbReference>
<evidence type="ECO:0000256" key="1">
    <source>
        <dbReference type="ARBA" id="ARBA00022679"/>
    </source>
</evidence>
<dbReference type="AlphaFoldDB" id="A0A6J7PUJ2"/>
<feature type="domain" description="PglD N-terminal" evidence="2">
    <location>
        <begin position="13"/>
        <end position="94"/>
    </location>
</feature>
<dbReference type="SUPFAM" id="SSF51161">
    <property type="entry name" value="Trimeric LpxA-like enzymes"/>
    <property type="match status" value="1"/>
</dbReference>
<accession>A0A6J7PUJ2</accession>
<dbReference type="Gene3D" id="2.160.10.10">
    <property type="entry name" value="Hexapeptide repeat proteins"/>
    <property type="match status" value="1"/>
</dbReference>
<dbReference type="Pfam" id="PF00132">
    <property type="entry name" value="Hexapep"/>
    <property type="match status" value="1"/>
</dbReference>
<dbReference type="InterPro" id="IPR011004">
    <property type="entry name" value="Trimer_LpxA-like_sf"/>
</dbReference>
<organism evidence="3">
    <name type="scientific">freshwater metagenome</name>
    <dbReference type="NCBI Taxonomy" id="449393"/>
    <lineage>
        <taxon>unclassified sequences</taxon>
        <taxon>metagenomes</taxon>
        <taxon>ecological metagenomes</taxon>
    </lineage>
</organism>
<gene>
    <name evidence="3" type="ORF">UFOPK3967_02107</name>
</gene>